<keyword evidence="2" id="KW-0732">Signal</keyword>
<gene>
    <name evidence="3" type="ORF">DFH08DRAFT_930899</name>
</gene>
<dbReference type="EMBL" id="JARIHO010000004">
    <property type="protein sequence ID" value="KAJ7362711.1"/>
    <property type="molecule type" value="Genomic_DNA"/>
</dbReference>
<dbReference type="Proteomes" id="UP001218218">
    <property type="component" value="Unassembled WGS sequence"/>
</dbReference>
<feature type="region of interest" description="Disordered" evidence="1">
    <location>
        <begin position="433"/>
        <end position="462"/>
    </location>
</feature>
<feature type="chain" id="PRO_5042053454" evidence="2">
    <location>
        <begin position="24"/>
        <end position="593"/>
    </location>
</feature>
<feature type="region of interest" description="Disordered" evidence="1">
    <location>
        <begin position="275"/>
        <end position="294"/>
    </location>
</feature>
<evidence type="ECO:0000313" key="3">
    <source>
        <dbReference type="EMBL" id="KAJ7362711.1"/>
    </source>
</evidence>
<evidence type="ECO:0000313" key="4">
    <source>
        <dbReference type="Proteomes" id="UP001218218"/>
    </source>
</evidence>
<protein>
    <submittedName>
        <fullName evidence="3">Uncharacterized protein</fullName>
    </submittedName>
</protein>
<name>A0AAD7F0N7_9AGAR</name>
<evidence type="ECO:0000256" key="1">
    <source>
        <dbReference type="SAM" id="MobiDB-lite"/>
    </source>
</evidence>
<organism evidence="3 4">
    <name type="scientific">Mycena albidolilacea</name>
    <dbReference type="NCBI Taxonomy" id="1033008"/>
    <lineage>
        <taxon>Eukaryota</taxon>
        <taxon>Fungi</taxon>
        <taxon>Dikarya</taxon>
        <taxon>Basidiomycota</taxon>
        <taxon>Agaricomycotina</taxon>
        <taxon>Agaricomycetes</taxon>
        <taxon>Agaricomycetidae</taxon>
        <taxon>Agaricales</taxon>
        <taxon>Marasmiineae</taxon>
        <taxon>Mycenaceae</taxon>
        <taxon>Mycena</taxon>
    </lineage>
</organism>
<proteinExistence type="predicted"/>
<keyword evidence="4" id="KW-1185">Reference proteome</keyword>
<feature type="compositionally biased region" description="Polar residues" evidence="1">
    <location>
        <begin position="447"/>
        <end position="456"/>
    </location>
</feature>
<evidence type="ECO:0000256" key="2">
    <source>
        <dbReference type="SAM" id="SignalP"/>
    </source>
</evidence>
<feature type="signal peptide" evidence="2">
    <location>
        <begin position="1"/>
        <end position="23"/>
    </location>
</feature>
<dbReference type="AlphaFoldDB" id="A0AAD7F0N7"/>
<comment type="caution">
    <text evidence="3">The sequence shown here is derived from an EMBL/GenBank/DDBJ whole genome shotgun (WGS) entry which is preliminary data.</text>
</comment>
<reference evidence="3" key="1">
    <citation type="submission" date="2023-03" db="EMBL/GenBank/DDBJ databases">
        <title>Massive genome expansion in bonnet fungi (Mycena s.s.) driven by repeated elements and novel gene families across ecological guilds.</title>
        <authorList>
            <consortium name="Lawrence Berkeley National Laboratory"/>
            <person name="Harder C.B."/>
            <person name="Miyauchi S."/>
            <person name="Viragh M."/>
            <person name="Kuo A."/>
            <person name="Thoen E."/>
            <person name="Andreopoulos B."/>
            <person name="Lu D."/>
            <person name="Skrede I."/>
            <person name="Drula E."/>
            <person name="Henrissat B."/>
            <person name="Morin E."/>
            <person name="Kohler A."/>
            <person name="Barry K."/>
            <person name="LaButti K."/>
            <person name="Morin E."/>
            <person name="Salamov A."/>
            <person name="Lipzen A."/>
            <person name="Mereny Z."/>
            <person name="Hegedus B."/>
            <person name="Baldrian P."/>
            <person name="Stursova M."/>
            <person name="Weitz H."/>
            <person name="Taylor A."/>
            <person name="Grigoriev I.V."/>
            <person name="Nagy L.G."/>
            <person name="Martin F."/>
            <person name="Kauserud H."/>
        </authorList>
    </citation>
    <scope>NUCLEOTIDE SEQUENCE</scope>
    <source>
        <strain evidence="3">CBHHK002</strain>
    </source>
</reference>
<accession>A0AAD7F0N7</accession>
<sequence length="593" mass="65706">MSPGTEGLAILLGMLMLPALLRTSVKRSAVAVAILNATVSTHVNFSTKRYWTGLNVMKRMNKGCKNSGTVHWTKTRKKQRQLQELYVVPDLPVQLLCSHYAIEVPSTHGKQFLVGCSDWKRSEQGKHLYWPMPWNIDEEDMQFVLESDERLPNGPESLNETRVSTAHARIGLNNCCTSLKAQSNRLPWVGEQDNYGNGGQNSSFFPAHNIILNEFKPSLIAIITDVDIPELTGGSDLMRTKSTRAVDGTVAGPSKKSRTMDVITSFAPSQSLCPRNGSGCTPRADGFHPDFSQGNTTQVLDRADQRKSREKVLNVTGTVDQLPANLAAYYGFDLTVNPREDVMTAPNKSRANAILDLILSATQPNRADDQQPIQSDSYPTVSTHNRDLEIPFSNPAAKHTIGAYSNHSTFPNINSGQSDTADASRIISGNNLVLAPPHSHPRAESSAVGTHQSNPSAAEPAPHEAALVQDLSKVIEGLEKCEGLQDVVQQIESGAVKAIRTRYGPVEKRHGTADPLWPKYKNPVSKRERLYKILEQDFEGNKERFFAFFSVPKKRKRGDEDPTLSEDRLQSYRKIVEAKPWCEADLEAERQKE</sequence>